<evidence type="ECO:0000259" key="9">
    <source>
        <dbReference type="PROSITE" id="PS51196"/>
    </source>
</evidence>
<comment type="caution">
    <text evidence="10">The sequence shown here is derived from an EMBL/GenBank/DDBJ whole genome shotgun (WGS) entry which is preliminary data.</text>
</comment>
<dbReference type="InterPro" id="IPR019734">
    <property type="entry name" value="TPR_rpt"/>
</dbReference>
<dbReference type="InterPro" id="IPR000185">
    <property type="entry name" value="SecA"/>
</dbReference>
<dbReference type="Gene3D" id="1.25.40.10">
    <property type="entry name" value="Tetratricopeptide repeat domain"/>
    <property type="match status" value="1"/>
</dbReference>
<feature type="compositionally biased region" description="Basic and acidic residues" evidence="5">
    <location>
        <begin position="384"/>
        <end position="397"/>
    </location>
</feature>
<evidence type="ECO:0000256" key="1">
    <source>
        <dbReference type="ARBA" id="ARBA00022490"/>
    </source>
</evidence>
<feature type="transmembrane region" description="Helical" evidence="6">
    <location>
        <begin position="3154"/>
        <end position="3181"/>
    </location>
</feature>
<feature type="region of interest" description="Disordered" evidence="5">
    <location>
        <begin position="3697"/>
        <end position="3724"/>
    </location>
</feature>
<feature type="domain" description="Helicase C-terminal" evidence="8">
    <location>
        <begin position="2322"/>
        <end position="2490"/>
    </location>
</feature>
<dbReference type="InterPro" id="IPR014018">
    <property type="entry name" value="SecA_motor_DEAD"/>
</dbReference>
<evidence type="ECO:0000256" key="4">
    <source>
        <dbReference type="PROSITE-ProRule" id="PRU00339"/>
    </source>
</evidence>
<keyword evidence="1" id="KW-0963">Cytoplasm</keyword>
<dbReference type="STRING" id="158441.A0A226DPD8"/>
<gene>
    <name evidence="10" type="ORF">Fcan01_18281</name>
</gene>
<dbReference type="PROSITE" id="PS51194">
    <property type="entry name" value="HELICASE_CTER"/>
    <property type="match status" value="1"/>
</dbReference>
<organism evidence="10 11">
    <name type="scientific">Folsomia candida</name>
    <name type="common">Springtail</name>
    <dbReference type="NCBI Taxonomy" id="158441"/>
    <lineage>
        <taxon>Eukaryota</taxon>
        <taxon>Metazoa</taxon>
        <taxon>Ecdysozoa</taxon>
        <taxon>Arthropoda</taxon>
        <taxon>Hexapoda</taxon>
        <taxon>Collembola</taxon>
        <taxon>Entomobryomorpha</taxon>
        <taxon>Isotomoidea</taxon>
        <taxon>Isotomidae</taxon>
        <taxon>Proisotominae</taxon>
        <taxon>Folsomia</taxon>
    </lineage>
</organism>
<dbReference type="GO" id="GO:0005524">
    <property type="term" value="F:ATP binding"/>
    <property type="evidence" value="ECO:0007669"/>
    <property type="project" value="InterPro"/>
</dbReference>
<keyword evidence="6" id="KW-1133">Transmembrane helix</keyword>
<feature type="repeat" description="TPR" evidence="4">
    <location>
        <begin position="2576"/>
        <end position="2609"/>
    </location>
</feature>
<feature type="region of interest" description="Disordered" evidence="5">
    <location>
        <begin position="307"/>
        <end position="364"/>
    </location>
</feature>
<feature type="region of interest" description="Disordered" evidence="5">
    <location>
        <begin position="384"/>
        <end position="405"/>
    </location>
</feature>
<keyword evidence="6" id="KW-0812">Transmembrane</keyword>
<dbReference type="InterPro" id="IPR011990">
    <property type="entry name" value="TPR-like_helical_dom_sf"/>
</dbReference>
<evidence type="ECO:0000256" key="2">
    <source>
        <dbReference type="ARBA" id="ARBA00022927"/>
    </source>
</evidence>
<dbReference type="SUPFAM" id="SSF52540">
    <property type="entry name" value="P-loop containing nucleoside triphosphate hydrolases"/>
    <property type="match status" value="2"/>
</dbReference>
<evidence type="ECO:0000256" key="3">
    <source>
        <dbReference type="ARBA" id="ARBA00023010"/>
    </source>
</evidence>
<keyword evidence="6" id="KW-0472">Membrane</keyword>
<dbReference type="PANTHER" id="PTHR30612:SF0">
    <property type="entry name" value="CHLOROPLAST PROTEIN-TRANSPORTING ATPASE"/>
    <property type="match status" value="1"/>
</dbReference>
<feature type="domain" description="Helicase ATP-binding" evidence="7">
    <location>
        <begin position="1987"/>
        <end position="2151"/>
    </location>
</feature>
<keyword evidence="4" id="KW-0802">TPR repeat</keyword>
<dbReference type="PROSITE" id="PS51196">
    <property type="entry name" value="SECA_MOTOR_DEAD"/>
    <property type="match status" value="1"/>
</dbReference>
<dbReference type="EMBL" id="LNIX01000014">
    <property type="protein sequence ID" value="OXA46960.1"/>
    <property type="molecule type" value="Genomic_DNA"/>
</dbReference>
<dbReference type="Pfam" id="PF07517">
    <property type="entry name" value="SecA_DEAD"/>
    <property type="match status" value="1"/>
</dbReference>
<dbReference type="InterPro" id="IPR014001">
    <property type="entry name" value="Helicase_ATP-bd"/>
</dbReference>
<keyword evidence="3" id="KW-0811">Translocation</keyword>
<feature type="domain" description="SecA family profile" evidence="9">
    <location>
        <begin position="1881"/>
        <end position="2480"/>
    </location>
</feature>
<dbReference type="OrthoDB" id="7128572at2759"/>
<feature type="compositionally biased region" description="Gly residues" evidence="5">
    <location>
        <begin position="307"/>
        <end position="320"/>
    </location>
</feature>
<feature type="compositionally biased region" description="Gly residues" evidence="5">
    <location>
        <begin position="349"/>
        <end position="364"/>
    </location>
</feature>
<proteinExistence type="predicted"/>
<dbReference type="PROSITE" id="PS51192">
    <property type="entry name" value="HELICASE_ATP_BIND_1"/>
    <property type="match status" value="1"/>
</dbReference>
<dbReference type="Proteomes" id="UP000198287">
    <property type="component" value="Unassembled WGS sequence"/>
</dbReference>
<evidence type="ECO:0000313" key="10">
    <source>
        <dbReference type="EMBL" id="OXA46960.1"/>
    </source>
</evidence>
<accession>A0A226DPD8</accession>
<protein>
    <submittedName>
        <fullName evidence="10">Protein translocase subunit SecA</fullName>
    </submittedName>
</protein>
<sequence>MECEGENLPRQERLSPNSSRMLAYELKAMMEDETKSAVETIFRIIRENKAKIEREASGAIRDVTEEIVHRTLAEKLVTLRLNSTRRIIGGRATQVLRRAVFIRTLMSYLETHKPNSLARVLLYWNRLEEGNLRNFAFLVGNFPEGTVPHAICSGEFPKESLKTILKFEAAHLYLSQCLTPKLLEWLDLFRERYQDEEIVLQFRGSQTLTIDADLKKEIFHGVNIYIESKIIYIGENKDDHPIYEINVSGLDGQPHTEKKARKPTATGCEGNDGEPGRVGESAGHVIIISKENIMAYEKLEIICDGGNGGDGQDAGDGTDGANGKRGRDGDRPENPPSSGKCQVYEATKGGNGENGGNSGKIGKGGEGGCRGSYEIFQGKERFCKEGDDGAKGNDGKPGKAGVGGKRGIHGVEKAYIAYSGVHSWQKIEGTQGSEKLILEHFDGWVYEGWEHKGYERLEPASDGINGIVRCEQKATQVTASAKCKNILRQQSTQQEDETDVNVIADGDKKANKINECMQKLSNLRSKRAKSLDKIREIDELRSQADGDFKKMKQELENSVVNTRAEENISIENRFSQAPASRNTDIAGNFSPTTEFIPTALKPDVAIGTPDGISRAAQIQKILSKIENIDVLKAAEDFMKEFMFDKDNWWTAAIFLQEVVEGITTFKCSQLSSLSRAFKGIKEVEHANLPLLPNRPVFSYLCEIAKSGITTANSLLMTRNLTLTHKESLLGILTPIYTEKFTPLFEAAVATSQGKILTQAKNLFYRTPNQDKAMGSDGSEESFSASIETIINWYVSFKPPTSRNPDQILKGFEKYLTNNTDSTKTLKELLENYYAKEILNCNVETVLSATKFESEEFFGEFSRFKFLVENFTCDVEKLDKFYSFYYKLMQIGKQLYAPKLKEAVELTFKKKFQAPALDEIFHELNHSLEETLRRRNDFETMLDHLNTFKAKKDSIDKIIAEMKAQNKFSFDWVTALEELQDQNVLKMEEFKSFIDDKCIQSVEPDSQSIINLKTVQFSLEYGNYSNLYEVEMALVKLQNFFKEKDAQKIYPGKVVKDFNESVIRFWTRQIRTNILDKIKDRFDWNKYEDWKNSVIGEINLLLESNLVIEKETYLHFVKLKLQQIIYFSLKQGKIQDLKTLKLHDEGDELERLKSVLRRLEVIDLGIPQNILTLTVADVSKFLQGLELLSSNHTSPDSLHTAFAYFTESFKEFIASAGNETEEELANFFQDIELRLVTEWEKVTGLAQLHDSHGAELNHDDVGKINRSIDELFMKNIKNKSKLSGRFKIIVHKCLGSVKSFGLQDFEKLSETFTNHLNKLKCTVEDTISELEEIIIDEERLSDMINKSIETKKMTVSCYIQAWENFDQPWNQIIAKERKYFRKILREVEAEAFVREDESDSEETGSGESGSDEQSQVFSTRKLLKKIEKNCSRFHDIDKAIMPAIKLTCELFAGLRKNNEVEMKFLLALISLGRVCSFPQFTQILKTYLDDEMNLVGIKEFCYENVTNSVRKLVVKFSKSDLSIGARIKILEAFMEPSESGGLINVGDFRTLLSKTEEYFFGKMVNNEESSFKIPSNLKTLTDWEVEFQHTYMQNLLRELVSDVEESKRRELSKMVDIWGQEVGKENGVEGLEKWMTFISKLAEDLLVLPIPFDDLSTLLSKCRQFPVPKLIQVVNQHVPQTLLKYILEAEIEELVSSQLNKWETSEVMKRLDLFIISEQQIVWEDFLKKILHEIPSLKSPERLKSLLIETIDPYKLHGSQRTSVISKWIRLPVAKWKQQLQTPIYAELIPAASDTLMSLLLEVDEKFSTKDATMFAKYYKEHKLGLNKLEDILGTIIKNDLMLDSTAVKKIMGEMDTSKIQEILENYKTVYDNTELKKTPLVDAIITKNKDDNIPSPEKQDKLRSQLTADLREISRLSKEPTKDNKKKINEWSTQDIMTWLKSLNDTTVSLNEPKVRQEMLAVISQGAKLIKGYCPRDAQLATILSFIYAANDGIGRFGEIATSEGKTLISAVLGITLALTRKNIYIISSSAVLAEDGFQNMKKLFDVFGVEVGNISDPDVRKGTPSSEKQLRKLYNMRVLYGDAGSFQADYLHCNHLGKDYKGGTDAGYLIEDEVDSMLLDKGTNVLYISHTIPELKFLRNIFLDIWTCVLKDVNKFAIYRYIMMKYIRVKRPAFSSFLKEFVEHRTPVWINNAFIAKDMRKNVPYILADGEEGKVTIVDNDTGVEQKQTQYSYGLHQFLQLKEGNKISSESLKAVFVSNVGYFSNFKGRIFGITGTLGESNAKRILQKVYEVDFIKMPRFRKRRCVQLPPNFFKKSEEIKYESAVLESIKKRGKEQPILFICENVKQCKDLNSKLKSLFIEDPDSLICIYESEEYDKFLKLMEKHKIKPGTVIISTNLAGRGTDINLSDECDDKGLHVVLLYIPPNVRVEKQAFGRTARAGQNGSTEYIVLLQDEIAINLESHFSEMLARESQRLEQVEKIQLPQIILEEELFKVFAKKMKQIKEKFDDKEKIRDAKIHIVKNRWAFWVDSVQSQLQMLHINEEGMREIIWQKFNNFSDELDSVTHSDATLCRSPSDFLKLAHAYEDEGKFEQSVSLLTKGIEQEPEYNEALHYYLGLCYLKQETKGGKANLELREKARKVLKKAMMKISSRKDKMTGAFTNFKSHLDQMTSPDFKPNLKDLGKQMETEVELLSHHEQMFLYPALGFEIQGNSFKVLKSVKQEEAESIEIFEALLNEKDLIKGLRTSKKFNLRKVELSGEPLDFNELGLSLFEDSLRGIFQEMTEQNEALSWRSRHFDQAALGKGVVSKDYIKEMIKEAKIEIYNEKTSKPEMLSWLEDANDYQILQIFYDDSRFTMEGISESFKQYLVTIGKILGENNLKSVYEPELENQLQDELDCSAAVAKELVQELLNKKYILKQNHFKGTIASNCHLKYFNKKLHGLPKSLLRYESVLTTWLVSPDSKICPQIDTKSLDLLLPVSVGDELTEREINDVISILEGAGVLKQPKVIWSLRTWFGKEENRKTEIENILGWSPETGESNLIGQLRKIFKKYHIKEFEENKQTTYLESTASFLGSVMEWKFETEFEKGFQKYLEEISNFLYDSVGKLKTIPTIKVDTSSLASCYTGQAIPEEYYALAEEGFDRVPVLKEKLPWWNTGAAIVAVLGVLQIAAGVAVAILSAGTLANVSMMLISEVGGDLIFAAHSAWQGSFSWKSYGIHKAFSVACSIATGGLGGITGGSWGTVILMEVGEEIWKKTLKTVGRYALQAVGTIVANMTIEKVLDWLRGKVMWRAKVAFQFWSQSYQVYMKAKERLRASLKSVLAASYRTNQLESAILNSKEALGPTGTSDTAHTFQVSMRRVAHFYMSKLTEKMSSALGQGILGNLIKLTSMVGSLISVMVEKVASPIELFAKNYVNRLADYFDEEAKLLEKQGKENSTYRTVTEESKERSGALIETFMNTVDDQVVEAGLEKFQFEIAEPALKQLSAKWFDSKCSKGLAASLPGGSKASSSYMKQFNQMSVPATLSMNTRLGFDHENKARNNIWDTEIGQNIITRVQEADIQFVREKCSIAISSVGAATLNFVLSGAKPETVWRAERVGANFDSSCTNSSTLIYHTIGGCKVKRMPPALPKCKDPFAEHKKVRTKTVKKISVQLLQSNKQNLSDIKWDVNDYLCANCQNKCYKTKREENYPLIQEVQSSQSETIDGDNDEMGRVSPNSHQGQRDQDIVLSDEEMDSRSPSSQSQDSDIESTIIRRAATDDLNRTLRLLNQSPVTEKIRRNSKSMKLKMQKFIDSITAVFQTTVKHPIPENRTECRIDCREVTDWLSFVRVNG</sequence>
<dbReference type="InterPro" id="IPR011115">
    <property type="entry name" value="SecA_DEAD"/>
</dbReference>
<feature type="region of interest" description="Disordered" evidence="5">
    <location>
        <begin position="1393"/>
        <end position="1415"/>
    </location>
</feature>
<feature type="region of interest" description="Disordered" evidence="5">
    <location>
        <begin position="248"/>
        <end position="279"/>
    </location>
</feature>
<dbReference type="GO" id="GO:0017038">
    <property type="term" value="P:protein import"/>
    <property type="evidence" value="ECO:0007669"/>
    <property type="project" value="InterPro"/>
</dbReference>
<reference evidence="10 11" key="1">
    <citation type="submission" date="2015-12" db="EMBL/GenBank/DDBJ databases">
        <title>The genome of Folsomia candida.</title>
        <authorList>
            <person name="Faddeeva A."/>
            <person name="Derks M.F."/>
            <person name="Anvar Y."/>
            <person name="Smit S."/>
            <person name="Van Straalen N."/>
            <person name="Roelofs D."/>
        </authorList>
    </citation>
    <scope>NUCLEOTIDE SEQUENCE [LARGE SCALE GENOMIC DNA]</scope>
    <source>
        <strain evidence="10 11">VU population</strain>
        <tissue evidence="10">Whole body</tissue>
    </source>
</reference>
<dbReference type="InterPro" id="IPR036670">
    <property type="entry name" value="SecA_X-link_sf"/>
</dbReference>
<name>A0A226DPD8_FOLCA</name>
<dbReference type="InterPro" id="IPR027417">
    <property type="entry name" value="P-loop_NTPase"/>
</dbReference>
<evidence type="ECO:0000259" key="8">
    <source>
        <dbReference type="PROSITE" id="PS51194"/>
    </source>
</evidence>
<dbReference type="Gene3D" id="3.90.1440.10">
    <property type="entry name" value="SecA, preprotein cross-linking domain"/>
    <property type="match status" value="1"/>
</dbReference>
<dbReference type="Gene3D" id="3.40.50.300">
    <property type="entry name" value="P-loop containing nucleotide triphosphate hydrolases"/>
    <property type="match status" value="2"/>
</dbReference>
<dbReference type="InterPro" id="IPR001650">
    <property type="entry name" value="Helicase_C-like"/>
</dbReference>
<evidence type="ECO:0000259" key="7">
    <source>
        <dbReference type="PROSITE" id="PS51192"/>
    </source>
</evidence>
<dbReference type="SUPFAM" id="SSF81767">
    <property type="entry name" value="Pre-protein crosslinking domain of SecA"/>
    <property type="match status" value="1"/>
</dbReference>
<dbReference type="SMART" id="SM00957">
    <property type="entry name" value="SecA_DEAD"/>
    <property type="match status" value="1"/>
</dbReference>
<evidence type="ECO:0000256" key="5">
    <source>
        <dbReference type="SAM" id="MobiDB-lite"/>
    </source>
</evidence>
<keyword evidence="11" id="KW-1185">Reference proteome</keyword>
<keyword evidence="2" id="KW-0813">Transport</keyword>
<dbReference type="GO" id="GO:0006886">
    <property type="term" value="P:intracellular protein transport"/>
    <property type="evidence" value="ECO:0007669"/>
    <property type="project" value="InterPro"/>
</dbReference>
<dbReference type="GO" id="GO:0016020">
    <property type="term" value="C:membrane"/>
    <property type="evidence" value="ECO:0007669"/>
    <property type="project" value="InterPro"/>
</dbReference>
<dbReference type="PANTHER" id="PTHR30612">
    <property type="entry name" value="SECA INNER MEMBRANE COMPONENT OF SEC PROTEIN SECRETION SYSTEM"/>
    <property type="match status" value="1"/>
</dbReference>
<keyword evidence="2" id="KW-0653">Protein transport</keyword>
<dbReference type="PROSITE" id="PS50005">
    <property type="entry name" value="TPR"/>
    <property type="match status" value="1"/>
</dbReference>
<dbReference type="GO" id="GO:0006605">
    <property type="term" value="P:protein targeting"/>
    <property type="evidence" value="ECO:0007669"/>
    <property type="project" value="InterPro"/>
</dbReference>
<evidence type="ECO:0000256" key="6">
    <source>
        <dbReference type="SAM" id="Phobius"/>
    </source>
</evidence>
<evidence type="ECO:0000313" key="11">
    <source>
        <dbReference type="Proteomes" id="UP000198287"/>
    </source>
</evidence>